<organism evidence="2 3">
    <name type="scientific">Streptomyces yanii</name>
    <dbReference type="NCBI Taxonomy" id="78510"/>
    <lineage>
        <taxon>Bacteria</taxon>
        <taxon>Bacillati</taxon>
        <taxon>Actinomycetota</taxon>
        <taxon>Actinomycetes</taxon>
        <taxon>Kitasatosporales</taxon>
        <taxon>Streptomycetaceae</taxon>
        <taxon>Streptomyces</taxon>
    </lineage>
</organism>
<keyword evidence="3" id="KW-1185">Reference proteome</keyword>
<protein>
    <submittedName>
        <fullName evidence="2">Helicase associated domain-containing protein</fullName>
    </submittedName>
</protein>
<dbReference type="Pfam" id="PF03457">
    <property type="entry name" value="HA"/>
    <property type="match status" value="1"/>
</dbReference>
<sequence>MRSLPNPGRFRELRLGAWIGNQRNRAATLTPERIEQLSQIGMRWAQGAPSVKCALHCSSFRQDRERCW</sequence>
<accession>A0ABV5R902</accession>
<evidence type="ECO:0000313" key="3">
    <source>
        <dbReference type="Proteomes" id="UP001589710"/>
    </source>
</evidence>
<name>A0ABV5R902_9ACTN</name>
<evidence type="ECO:0000313" key="2">
    <source>
        <dbReference type="EMBL" id="MFB9574328.1"/>
    </source>
</evidence>
<dbReference type="InterPro" id="IPR005114">
    <property type="entry name" value="Helicase_assoc"/>
</dbReference>
<evidence type="ECO:0000259" key="1">
    <source>
        <dbReference type="Pfam" id="PF03457"/>
    </source>
</evidence>
<dbReference type="EMBL" id="JBHMCG010000090">
    <property type="protein sequence ID" value="MFB9574328.1"/>
    <property type="molecule type" value="Genomic_DNA"/>
</dbReference>
<gene>
    <name evidence="2" type="ORF">ACFFTL_19010</name>
</gene>
<dbReference type="Gene3D" id="6.10.140.530">
    <property type="match status" value="1"/>
</dbReference>
<comment type="caution">
    <text evidence="2">The sequence shown here is derived from an EMBL/GenBank/DDBJ whole genome shotgun (WGS) entry which is preliminary data.</text>
</comment>
<reference evidence="2 3" key="1">
    <citation type="submission" date="2024-09" db="EMBL/GenBank/DDBJ databases">
        <authorList>
            <person name="Sun Q."/>
            <person name="Mori K."/>
        </authorList>
    </citation>
    <scope>NUCLEOTIDE SEQUENCE [LARGE SCALE GENOMIC DNA]</scope>
    <source>
        <strain evidence="2 3">JCM 3331</strain>
    </source>
</reference>
<feature type="domain" description="Helicase-associated" evidence="1">
    <location>
        <begin position="9"/>
        <end position="42"/>
    </location>
</feature>
<proteinExistence type="predicted"/>
<dbReference type="RefSeq" id="WP_345516051.1">
    <property type="nucleotide sequence ID" value="NZ_BAAAXD010000034.1"/>
</dbReference>
<dbReference type="Proteomes" id="UP001589710">
    <property type="component" value="Unassembled WGS sequence"/>
</dbReference>